<dbReference type="Proteomes" id="UP000616151">
    <property type="component" value="Unassembled WGS sequence"/>
</dbReference>
<organism evidence="1 2">
    <name type="scientific">Taklimakanibacter albus</name>
    <dbReference type="NCBI Taxonomy" id="2800327"/>
    <lineage>
        <taxon>Bacteria</taxon>
        <taxon>Pseudomonadati</taxon>
        <taxon>Pseudomonadota</taxon>
        <taxon>Alphaproteobacteria</taxon>
        <taxon>Hyphomicrobiales</taxon>
        <taxon>Aestuariivirgaceae</taxon>
        <taxon>Taklimakanibacter</taxon>
    </lineage>
</organism>
<name>A0ACC5RC50_9HYPH</name>
<reference evidence="1" key="1">
    <citation type="submission" date="2021-01" db="EMBL/GenBank/DDBJ databases">
        <authorList>
            <person name="Sun Q."/>
        </authorList>
    </citation>
    <scope>NUCLEOTIDE SEQUENCE</scope>
    <source>
        <strain evidence="1">YIM B02566</strain>
    </source>
</reference>
<sequence length="410" mass="44203">MKLPIEGLSRAHLREALEAAREKDVDWRNGRIGMYIHYAGEDVLEVAKEAYLAYFSENGLGPRAFPSLAKFEDDIVAMSLELLHGGPDARGAMTVGGTESILLAMKSARDRARARGYTVGTAEVIAANSAHPAFDKAAHLLGMKVTRIPVDKDYKADVAAMEAAIGADTIMLVGSAPAFPHGVVDPIPELGALAQRKALWLHVDACVGGFSAPFAKMLGADIPEFDFAVAGVTSMSADLHKYGFTAKGASCVLFASAEDFAFLPYAFSNWQRGAYATKTFVGTRAGGAIAAAWAVMQYLGVEGYKDKTRRILATRQRFCDAATKLGFQIWGDPQLGIVSFGSDDIDMFAVAEQMEKRGWMVGRLSEPRGLHMMLNLTHEPVVEDFARCLAQSLRDVRAGKLSPAVTGAQY</sequence>
<dbReference type="EMBL" id="JAENHL010000008">
    <property type="protein sequence ID" value="MBK1870207.1"/>
    <property type="molecule type" value="Genomic_DNA"/>
</dbReference>
<evidence type="ECO:0000313" key="2">
    <source>
        <dbReference type="Proteomes" id="UP000616151"/>
    </source>
</evidence>
<keyword evidence="2" id="KW-1185">Reference proteome</keyword>
<keyword evidence="1" id="KW-0032">Aminotransferase</keyword>
<keyword evidence="1" id="KW-0808">Transferase</keyword>
<protein>
    <submittedName>
        <fullName evidence="1">Aminotransferase class V-fold PLP-dependent enzyme</fullName>
    </submittedName>
</protein>
<comment type="caution">
    <text evidence="1">The sequence shown here is derived from an EMBL/GenBank/DDBJ whole genome shotgun (WGS) entry which is preliminary data.</text>
</comment>
<gene>
    <name evidence="1" type="ORF">JHL16_27845</name>
</gene>
<proteinExistence type="predicted"/>
<evidence type="ECO:0000313" key="1">
    <source>
        <dbReference type="EMBL" id="MBK1870207.1"/>
    </source>
</evidence>
<accession>A0ACC5RC50</accession>